<proteinExistence type="predicted"/>
<dbReference type="Proteomes" id="UP001164539">
    <property type="component" value="Chromosome 7"/>
</dbReference>
<organism evidence="1 2">
    <name type="scientific">Melia azedarach</name>
    <name type="common">Chinaberry tree</name>
    <dbReference type="NCBI Taxonomy" id="155640"/>
    <lineage>
        <taxon>Eukaryota</taxon>
        <taxon>Viridiplantae</taxon>
        <taxon>Streptophyta</taxon>
        <taxon>Embryophyta</taxon>
        <taxon>Tracheophyta</taxon>
        <taxon>Spermatophyta</taxon>
        <taxon>Magnoliopsida</taxon>
        <taxon>eudicotyledons</taxon>
        <taxon>Gunneridae</taxon>
        <taxon>Pentapetalae</taxon>
        <taxon>rosids</taxon>
        <taxon>malvids</taxon>
        <taxon>Sapindales</taxon>
        <taxon>Meliaceae</taxon>
        <taxon>Melia</taxon>
    </lineage>
</organism>
<protein>
    <submittedName>
        <fullName evidence="1">Receptor-like protein kinase 1</fullName>
    </submittedName>
</protein>
<accession>A0ACC1XUZ7</accession>
<gene>
    <name evidence="1" type="ORF">OWV82_013634</name>
</gene>
<name>A0ACC1XUZ7_MELAZ</name>
<evidence type="ECO:0000313" key="2">
    <source>
        <dbReference type="Proteomes" id="UP001164539"/>
    </source>
</evidence>
<evidence type="ECO:0000313" key="1">
    <source>
        <dbReference type="EMBL" id="KAJ4715254.1"/>
    </source>
</evidence>
<sequence length="807" mass="90168">MAKKFCLLFIVLFIFLLSESEAQSPQANNITPGSTLYTNSTPSFWSSPSGHFAFGFYRNGNGFRVSIWLVGSPKNTVVWTARRRDAVISTGAALSFSTEGRIVLRSFSGEIQLIAEPLEKAVIASVLDSGNFVLYNSNFKIVWASFDESPTDTILVGQKLAKDTALYSSVSASNQSVGNFNLWMQAGGNLNAYPVRSIQEGQYGYWSSFTAGLGKNLALNLEQDGRLFLGNSTGFIAKNLTEGGLSVDSTTLYRASLDVDGIFRLYQHQIGTKGSLNSKIMWAAVNEEERCSVKGTCGLNSYCSLNGSGIACLCPPGFVYADPTRPQDGCQLMSNAENACLEDKSTKDFTVVTLENTYWERNDYDVITAASEEACSAACLEDCNCVVVQFIDPTCFKLQLPLRYGVKNITNPTKALIKVRTDGSPPVRDDRIINNISKKIGKEYVIVGAVLIAFSLLVFMFTGYLVYAHQVWSYKIISRQASNSQDVGGEINLRSFSYRQLVTATDNFKEEIGRGGSGRVYKGSLAVNNNGGKEIAVKRLIKMVEDGENEFLNEMRIIGRTHHKNLVNLVGFCSEGSNRLLVYEFMKNGSLENLLFKANKRPSWNERRRIALEIAKGIHYLHEECQTRIIHCDIKPHNILMDECWTAKISDFGLSKLLKPDQTRTYTVARGTRGYAAPEWHGNNLPITVKADVYSYGVMLLEIICCRKKMDASLRDEEIILMDWVCQCYEADEFEKLVQEEDDVEMKEFETMVKIGLLCVENELTLRPTMKEVISMMEGILVTPPPRSPYSSVKRLYMKRNTRFEGI</sequence>
<keyword evidence="2" id="KW-1185">Reference proteome</keyword>
<dbReference type="EMBL" id="CM051400">
    <property type="protein sequence ID" value="KAJ4715254.1"/>
    <property type="molecule type" value="Genomic_DNA"/>
</dbReference>
<reference evidence="1 2" key="1">
    <citation type="journal article" date="2023" name="Science">
        <title>Complex scaffold remodeling in plant triterpene biosynthesis.</title>
        <authorList>
            <person name="De La Pena R."/>
            <person name="Hodgson H."/>
            <person name="Liu J.C."/>
            <person name="Stephenson M.J."/>
            <person name="Martin A.C."/>
            <person name="Owen C."/>
            <person name="Harkess A."/>
            <person name="Leebens-Mack J."/>
            <person name="Jimenez L.E."/>
            <person name="Osbourn A."/>
            <person name="Sattely E.S."/>
        </authorList>
    </citation>
    <scope>NUCLEOTIDE SEQUENCE [LARGE SCALE GENOMIC DNA]</scope>
    <source>
        <strain evidence="2">cv. JPN11</strain>
        <tissue evidence="1">Leaf</tissue>
    </source>
</reference>
<comment type="caution">
    <text evidence="1">The sequence shown here is derived from an EMBL/GenBank/DDBJ whole genome shotgun (WGS) entry which is preliminary data.</text>
</comment>